<dbReference type="EMBL" id="MHVH01000006">
    <property type="protein sequence ID" value="OHA90107.1"/>
    <property type="molecule type" value="Genomic_DNA"/>
</dbReference>
<proteinExistence type="predicted"/>
<gene>
    <name evidence="2" type="ORF">A2838_00550</name>
</gene>
<name>A0A1G2SYI6_9BACT</name>
<evidence type="ECO:0000259" key="1">
    <source>
        <dbReference type="Pfam" id="PF13439"/>
    </source>
</evidence>
<protein>
    <recommendedName>
        <fullName evidence="1">Glycosyltransferase subfamily 4-like N-terminal domain-containing protein</fullName>
    </recommendedName>
</protein>
<accession>A0A1G2SYI6</accession>
<feature type="domain" description="Glycosyltransferase subfamily 4-like N-terminal" evidence="1">
    <location>
        <begin position="53"/>
        <end position="143"/>
    </location>
</feature>
<dbReference type="Gene3D" id="3.40.50.2000">
    <property type="entry name" value="Glycogen Phosphorylase B"/>
    <property type="match status" value="2"/>
</dbReference>
<evidence type="ECO:0000313" key="3">
    <source>
        <dbReference type="Proteomes" id="UP000178107"/>
    </source>
</evidence>
<dbReference type="SUPFAM" id="SSF53756">
    <property type="entry name" value="UDP-Glycosyltransferase/glycogen phosphorylase"/>
    <property type="match status" value="1"/>
</dbReference>
<dbReference type="Pfam" id="PF13439">
    <property type="entry name" value="Glyco_transf_4"/>
    <property type="match status" value="1"/>
</dbReference>
<sequence length="355" mass="41015">MIRILSLPSRHPYTSKFQKSGEIVFVNPETDYFNRIGGNPTPEFIQNRHQPDSYDLVHIHFSFDKLTVLELKSLLDYFKMIGKPIVWTCHSRESLREKGLGNGEFQKMLHLYSNVLITPTHGCKNWIINTYGNNKHIEVIPLGYMANPDAVLSSHMALNLKKKSNFIYLVGDMRQNKEINHSVERFLKCPQLSDCTLTIITKPLIENSINRDGRTARFFKAIHSSRRINLISQPEISNDYLTEIFCEQHVCMLPYLWGTHSGQVELAKDCGCYSVISNVGFYKEQDDEVISFDYDNDISIFTDNLIKSLIQAKSLPLLSPQPNNRKLEMNSIMKKHIDLYRKILEISNSEQKLLL</sequence>
<evidence type="ECO:0000313" key="2">
    <source>
        <dbReference type="EMBL" id="OHA90107.1"/>
    </source>
</evidence>
<dbReference type="Proteomes" id="UP000178107">
    <property type="component" value="Unassembled WGS sequence"/>
</dbReference>
<dbReference type="InterPro" id="IPR028098">
    <property type="entry name" value="Glyco_trans_4-like_N"/>
</dbReference>
<dbReference type="AlphaFoldDB" id="A0A1G2SYI6"/>
<organism evidence="2 3">
    <name type="scientific">Candidatus Zambryskibacteria bacterium RIFCSPHIGHO2_01_FULL_46_25</name>
    <dbReference type="NCBI Taxonomy" id="1802738"/>
    <lineage>
        <taxon>Bacteria</taxon>
        <taxon>Candidatus Zambryskiibacteriota</taxon>
    </lineage>
</organism>
<comment type="caution">
    <text evidence="2">The sequence shown here is derived from an EMBL/GenBank/DDBJ whole genome shotgun (WGS) entry which is preliminary data.</text>
</comment>
<reference evidence="2 3" key="1">
    <citation type="journal article" date="2016" name="Nat. Commun.">
        <title>Thousands of microbial genomes shed light on interconnected biogeochemical processes in an aquifer system.</title>
        <authorList>
            <person name="Anantharaman K."/>
            <person name="Brown C.T."/>
            <person name="Hug L.A."/>
            <person name="Sharon I."/>
            <person name="Castelle C.J."/>
            <person name="Probst A.J."/>
            <person name="Thomas B.C."/>
            <person name="Singh A."/>
            <person name="Wilkins M.J."/>
            <person name="Karaoz U."/>
            <person name="Brodie E.L."/>
            <person name="Williams K.H."/>
            <person name="Hubbard S.S."/>
            <person name="Banfield J.F."/>
        </authorList>
    </citation>
    <scope>NUCLEOTIDE SEQUENCE [LARGE SCALE GENOMIC DNA]</scope>
</reference>